<dbReference type="Gene3D" id="3.10.450.620">
    <property type="entry name" value="JHP933, nucleotidyltransferase-like core domain"/>
    <property type="match status" value="1"/>
</dbReference>
<protein>
    <recommendedName>
        <fullName evidence="2">Nucleotidyl transferase AbiEii/AbiGii toxin family protein</fullName>
    </recommendedName>
</protein>
<name>X1G368_9ZZZZ</name>
<reference evidence="1" key="1">
    <citation type="journal article" date="2014" name="Front. Microbiol.">
        <title>High frequency of phylogenetically diverse reductive dehalogenase-homologous genes in deep subseafloor sedimentary metagenomes.</title>
        <authorList>
            <person name="Kawai M."/>
            <person name="Futagami T."/>
            <person name="Toyoda A."/>
            <person name="Takaki Y."/>
            <person name="Nishi S."/>
            <person name="Hori S."/>
            <person name="Arai W."/>
            <person name="Tsubouchi T."/>
            <person name="Morono Y."/>
            <person name="Uchiyama I."/>
            <person name="Ito T."/>
            <person name="Fujiyama A."/>
            <person name="Inagaki F."/>
            <person name="Takami H."/>
        </authorList>
    </citation>
    <scope>NUCLEOTIDE SEQUENCE</scope>
    <source>
        <strain evidence="1">Expedition CK06-06</strain>
    </source>
</reference>
<gene>
    <name evidence="1" type="ORF">S03H2_10531</name>
</gene>
<dbReference type="AlphaFoldDB" id="X1G368"/>
<dbReference type="Pfam" id="PF08843">
    <property type="entry name" value="AbiEii"/>
    <property type="match status" value="1"/>
</dbReference>
<organism evidence="1">
    <name type="scientific">marine sediment metagenome</name>
    <dbReference type="NCBI Taxonomy" id="412755"/>
    <lineage>
        <taxon>unclassified sequences</taxon>
        <taxon>metagenomes</taxon>
        <taxon>ecological metagenomes</taxon>
    </lineage>
</organism>
<dbReference type="InterPro" id="IPR014942">
    <property type="entry name" value="AbiEii"/>
</dbReference>
<comment type="caution">
    <text evidence="1">The sequence shown here is derived from an EMBL/GenBank/DDBJ whole genome shotgun (WGS) entry which is preliminary data.</text>
</comment>
<sequence length="342" mass="40516">MEDIIRNKKVIDKIAHASKFENSSIERVLWMTQISKEIYKSEFLKNDFALMGGSAIAFLYGNIYRLSVDIDLDYINNHDLGKYDRNEITDLQSRHMSEFEKIAHRLKLEYQPVNQEDNRFLQLTMSYKSIYGQQKTIELDLGYRYCHTVLGTKKAVWPNIFEIENYKSLPVMTLMPEELWASKITAMIGTNRIDIKGKRYLGSKNKIRHLYDTWHLIDSEEIMNEINIGILKSLTILFGMTRVENYDLCRGDALALYSQADYDNDLYPVIRNTKDLPQLRIMQRDTRKFLDEFIFSYDENEYEFMEDFKSGNFRPLKILPPKIAKKVEGLYFYKEMLEIVKR</sequence>
<dbReference type="EMBL" id="BARU01005413">
    <property type="protein sequence ID" value="GAH35999.1"/>
    <property type="molecule type" value="Genomic_DNA"/>
</dbReference>
<evidence type="ECO:0008006" key="2">
    <source>
        <dbReference type="Google" id="ProtNLM"/>
    </source>
</evidence>
<evidence type="ECO:0000313" key="1">
    <source>
        <dbReference type="EMBL" id="GAH35999.1"/>
    </source>
</evidence>
<proteinExistence type="predicted"/>
<accession>X1G368</accession>